<sequence length="68" mass="8108">MLEHPAITRTMKYGYPEPEKPVKVDRYGTPLEGERVFIDWNRFEEVHIDNLERYLNEIYGAEIELPAK</sequence>
<dbReference type="EMBL" id="KX965989">
    <property type="protein sequence ID" value="APC46461.1"/>
    <property type="molecule type" value="Genomic_DNA"/>
</dbReference>
<dbReference type="GeneID" id="55601616"/>
<evidence type="ECO:0000313" key="1">
    <source>
        <dbReference type="EMBL" id="APC46461.1"/>
    </source>
</evidence>
<evidence type="ECO:0000313" key="2">
    <source>
        <dbReference type="Proteomes" id="UP000224836"/>
    </source>
</evidence>
<accession>A0A1L2JZ33</accession>
<dbReference type="RefSeq" id="YP_009831925.1">
    <property type="nucleotide sequence ID" value="NC_048651.1"/>
</dbReference>
<dbReference type="InterPro" id="IPR023118">
    <property type="entry name" value="YqaI_dom_sf"/>
</dbReference>
<name>A0A1L2JZ33_9CAUD</name>
<keyword evidence="2" id="KW-1185">Reference proteome</keyword>
<reference evidence="2" key="1">
    <citation type="submission" date="2016-10" db="EMBL/GenBank/DDBJ databases">
        <authorList>
            <person name="de Groot N.N."/>
        </authorList>
    </citation>
    <scope>NUCLEOTIDE SEQUENCE [LARGE SCALE GENOMIC DNA]</scope>
</reference>
<dbReference type="Gene3D" id="3.30.40.30">
    <property type="entry name" value="YqaI domain"/>
    <property type="match status" value="1"/>
</dbReference>
<protein>
    <submittedName>
        <fullName evidence="1">Uncharacterized protein</fullName>
    </submittedName>
</protein>
<dbReference type="Proteomes" id="UP000224836">
    <property type="component" value="Segment"/>
</dbReference>
<organism evidence="1 2">
    <name type="scientific">Aeribacillus phage AP45</name>
    <dbReference type="NCBI Taxonomy" id="1913112"/>
    <lineage>
        <taxon>Viruses</taxon>
        <taxon>Duplodnaviria</taxon>
        <taxon>Heunggongvirae</taxon>
        <taxon>Uroviricota</taxon>
        <taxon>Caudoviricetes</taxon>
        <taxon>Kamchatkavirus</taxon>
        <taxon>Kamchatkavirus AP45</taxon>
    </lineage>
</organism>
<dbReference type="KEGG" id="vg:55601616"/>
<proteinExistence type="predicted"/>